<dbReference type="Proteomes" id="UP001595841">
    <property type="component" value="Unassembled WGS sequence"/>
</dbReference>
<organism evidence="1 2">
    <name type="scientific">Flagellimonas marina</name>
    <dbReference type="NCBI Taxonomy" id="1775168"/>
    <lineage>
        <taxon>Bacteria</taxon>
        <taxon>Pseudomonadati</taxon>
        <taxon>Bacteroidota</taxon>
        <taxon>Flavobacteriia</taxon>
        <taxon>Flavobacteriales</taxon>
        <taxon>Flavobacteriaceae</taxon>
        <taxon>Flagellimonas</taxon>
    </lineage>
</organism>
<comment type="caution">
    <text evidence="1">The sequence shown here is derived from an EMBL/GenBank/DDBJ whole genome shotgun (WGS) entry which is preliminary data.</text>
</comment>
<accession>A0ABV8PIN0</accession>
<dbReference type="RefSeq" id="WP_379762450.1">
    <property type="nucleotide sequence ID" value="NZ_JBHSCL010000003.1"/>
</dbReference>
<proteinExistence type="predicted"/>
<name>A0ABV8PIN0_9FLAO</name>
<sequence length="84" mass="9359">MSKFCKVIENGNGDQLLLFLTPNDKVDGRADYVMMFGLEDDAIVTLTIGVVDWEAGIDAINKFDHARAMDILKDPMGYCEAIMK</sequence>
<keyword evidence="2" id="KW-1185">Reference proteome</keyword>
<evidence type="ECO:0000313" key="1">
    <source>
        <dbReference type="EMBL" id="MFC4219050.1"/>
    </source>
</evidence>
<dbReference type="EMBL" id="JBHSCL010000003">
    <property type="protein sequence ID" value="MFC4219050.1"/>
    <property type="molecule type" value="Genomic_DNA"/>
</dbReference>
<evidence type="ECO:0000313" key="2">
    <source>
        <dbReference type="Proteomes" id="UP001595841"/>
    </source>
</evidence>
<protein>
    <submittedName>
        <fullName evidence="1">Uncharacterized protein</fullName>
    </submittedName>
</protein>
<reference evidence="2" key="1">
    <citation type="journal article" date="2019" name="Int. J. Syst. Evol. Microbiol.">
        <title>The Global Catalogue of Microorganisms (GCM) 10K type strain sequencing project: providing services to taxonomists for standard genome sequencing and annotation.</title>
        <authorList>
            <consortium name="The Broad Institute Genomics Platform"/>
            <consortium name="The Broad Institute Genome Sequencing Center for Infectious Disease"/>
            <person name="Wu L."/>
            <person name="Ma J."/>
        </authorList>
    </citation>
    <scope>NUCLEOTIDE SEQUENCE [LARGE SCALE GENOMIC DNA]</scope>
    <source>
        <strain evidence="2">CGMCC 1.15774</strain>
    </source>
</reference>
<gene>
    <name evidence="1" type="ORF">ACFOWS_02830</name>
</gene>